<reference evidence="3" key="1">
    <citation type="journal article" date="2021" name="Front. Microbiol.">
        <title>Generation of Tetracycline and Rifamycin Resistant Chlamydia Suis Recombinants.</title>
        <authorList>
            <person name="Marti H."/>
            <person name="Bommana S."/>
            <person name="Read T.D."/>
            <person name="Pesch T."/>
            <person name="Prahauser B."/>
            <person name="Dean D."/>
            <person name="Borel N."/>
        </authorList>
    </citation>
    <scope>NUCLEOTIDE SEQUENCE</scope>
    <source>
        <strain evidence="3">208.1</strain>
    </source>
</reference>
<keyword evidence="1" id="KW-0175">Coiled coil</keyword>
<name>A0AAQ0EM02_9CHLA</name>
<keyword evidence="2" id="KW-0812">Transmembrane</keyword>
<evidence type="ECO:0000256" key="1">
    <source>
        <dbReference type="SAM" id="Coils"/>
    </source>
</evidence>
<accession>A0AAQ0EM02</accession>
<evidence type="ECO:0000256" key="2">
    <source>
        <dbReference type="SAM" id="Phobius"/>
    </source>
</evidence>
<protein>
    <submittedName>
        <fullName evidence="3">IncA protein</fullName>
    </submittedName>
</protein>
<dbReference type="AlphaFoldDB" id="A0AAQ0EM02"/>
<proteinExistence type="predicted"/>
<feature type="transmembrane region" description="Helical" evidence="2">
    <location>
        <begin position="60"/>
        <end position="81"/>
    </location>
</feature>
<feature type="coiled-coil region" evidence="1">
    <location>
        <begin position="89"/>
        <end position="184"/>
    </location>
</feature>
<feature type="transmembrane region" description="Helical" evidence="2">
    <location>
        <begin position="32"/>
        <end position="54"/>
    </location>
</feature>
<evidence type="ECO:0000313" key="4">
    <source>
        <dbReference type="Proteomes" id="UP000825134"/>
    </source>
</evidence>
<dbReference type="RefSeq" id="WP_219664341.1">
    <property type="nucleotide sequence ID" value="NZ_CP063064.1"/>
</dbReference>
<organism evidence="3 4">
    <name type="scientific">Chlamydia suis</name>
    <dbReference type="NCBI Taxonomy" id="83559"/>
    <lineage>
        <taxon>Bacteria</taxon>
        <taxon>Pseudomonadati</taxon>
        <taxon>Chlamydiota</taxon>
        <taxon>Chlamydiia</taxon>
        <taxon>Chlamydiales</taxon>
        <taxon>Chlamydiaceae</taxon>
        <taxon>Chlamydia/Chlamydophila group</taxon>
        <taxon>Chlamydia</taxon>
    </lineage>
</organism>
<dbReference type="Proteomes" id="UP000825134">
    <property type="component" value="Chromosome"/>
</dbReference>
<sequence>MNTINEQSASVAISSSTSLNSVGKGQSTKAKILDVALVIIGGLIAVSGVLAFVMGSGCTIFFALGIAALVLGSICLGAGLSRIMCRPSYAKLEAQNISTRQQLRSLSEDKDALTSVVLINKHFLQELVKEVQALESKAIEIEADCLAKLEKNEKELLADVRLVLSSYTRRLEDAEQGKAALESSLNHSNTSARTSS</sequence>
<gene>
    <name evidence="3" type="ORF">INQ84_03835</name>
</gene>
<keyword evidence="2" id="KW-0472">Membrane</keyword>
<keyword evidence="2" id="KW-1133">Transmembrane helix</keyword>
<dbReference type="EMBL" id="CP063185">
    <property type="protein sequence ID" value="QYC74213.1"/>
    <property type="molecule type" value="Genomic_DNA"/>
</dbReference>
<evidence type="ECO:0000313" key="3">
    <source>
        <dbReference type="EMBL" id="QYC74213.1"/>
    </source>
</evidence>